<organism evidence="2 3">
    <name type="scientific">Halohasta litchfieldiae</name>
    <dbReference type="NCBI Taxonomy" id="1073996"/>
    <lineage>
        <taxon>Archaea</taxon>
        <taxon>Methanobacteriati</taxon>
        <taxon>Methanobacteriota</taxon>
        <taxon>Stenosarchaea group</taxon>
        <taxon>Halobacteria</taxon>
        <taxon>Halobacteriales</taxon>
        <taxon>Haloferacaceae</taxon>
        <taxon>Halohasta</taxon>
    </lineage>
</organism>
<feature type="region of interest" description="Disordered" evidence="1">
    <location>
        <begin position="903"/>
        <end position="1076"/>
    </location>
</feature>
<feature type="compositionally biased region" description="Polar residues" evidence="1">
    <location>
        <begin position="159"/>
        <end position="173"/>
    </location>
</feature>
<feature type="compositionally biased region" description="Polar residues" evidence="1">
    <location>
        <begin position="1261"/>
        <end position="1286"/>
    </location>
</feature>
<reference evidence="2 3" key="1">
    <citation type="submission" date="2016-10" db="EMBL/GenBank/DDBJ databases">
        <authorList>
            <person name="de Groot N.N."/>
        </authorList>
    </citation>
    <scope>NUCLEOTIDE SEQUENCE [LARGE SCALE GENOMIC DNA]</scope>
    <source>
        <strain evidence="2 3">DSM 22187</strain>
    </source>
</reference>
<feature type="compositionally biased region" description="Polar residues" evidence="1">
    <location>
        <begin position="800"/>
        <end position="812"/>
    </location>
</feature>
<gene>
    <name evidence="2" type="ORF">SAMN05444271_11634</name>
</gene>
<accession>A0A2H4Q3M5</accession>
<feature type="compositionally biased region" description="Basic and acidic residues" evidence="1">
    <location>
        <begin position="1287"/>
        <end position="1312"/>
    </location>
</feature>
<evidence type="ECO:0000256" key="1">
    <source>
        <dbReference type="SAM" id="MobiDB-lite"/>
    </source>
</evidence>
<feature type="compositionally biased region" description="Polar residues" evidence="1">
    <location>
        <begin position="1044"/>
        <end position="1058"/>
    </location>
</feature>
<feature type="compositionally biased region" description="Polar residues" evidence="1">
    <location>
        <begin position="514"/>
        <end position="528"/>
    </location>
</feature>
<feature type="compositionally biased region" description="Low complexity" evidence="1">
    <location>
        <begin position="1205"/>
        <end position="1215"/>
    </location>
</feature>
<feature type="compositionally biased region" description="Basic residues" evidence="1">
    <location>
        <begin position="633"/>
        <end position="644"/>
    </location>
</feature>
<feature type="compositionally biased region" description="Polar residues" evidence="1">
    <location>
        <begin position="873"/>
        <end position="885"/>
    </location>
</feature>
<dbReference type="KEGG" id="hae:halTADL_2215"/>
<feature type="compositionally biased region" description="Polar residues" evidence="1">
    <location>
        <begin position="569"/>
        <end position="582"/>
    </location>
</feature>
<accession>A0A1H6VC40</accession>
<feature type="region of interest" description="Disordered" evidence="1">
    <location>
        <begin position="1188"/>
        <end position="1390"/>
    </location>
</feature>
<feature type="compositionally biased region" description="Basic residues" evidence="1">
    <location>
        <begin position="397"/>
        <end position="406"/>
    </location>
</feature>
<feature type="compositionally biased region" description="Basic and acidic residues" evidence="1">
    <location>
        <begin position="1012"/>
        <end position="1031"/>
    </location>
</feature>
<evidence type="ECO:0000313" key="2">
    <source>
        <dbReference type="EMBL" id="SEJ01396.1"/>
    </source>
</evidence>
<feature type="compositionally biased region" description="Basic and acidic residues" evidence="1">
    <location>
        <begin position="1346"/>
        <end position="1356"/>
    </location>
</feature>
<feature type="compositionally biased region" description="Low complexity" evidence="1">
    <location>
        <begin position="847"/>
        <end position="865"/>
    </location>
</feature>
<protein>
    <submittedName>
        <fullName evidence="2">Uncharacterized protein</fullName>
    </submittedName>
</protein>
<keyword evidence="3" id="KW-1185">Reference proteome</keyword>
<feature type="compositionally biased region" description="Basic and acidic residues" evidence="1">
    <location>
        <begin position="1368"/>
        <end position="1378"/>
    </location>
</feature>
<sequence>MNGSRWDDGALEPQVREIAVTESVSDTLGESDRGTGGIETITTGIDFDSNLGLITVDGMEPTAGRLGNGGLFAGLLGLNIARYDSPARLTFRDHTFGVDATDPDSPLDHPAAVPRPVDVPRPADGPHPTNGSLQAAGSPVPPDISGSPVDHETPISMASDPNLTTRSTQSGPSTDLRHRLPADTTAHSVSPIAASHDPRTLVSVTGSRRQVATPADAGPTEHSHVPRPLIRSRRPLAELQSYSAEHDRSRRLSASTVESATVSDGYSASDPTIHASVNDAKPSRRVSLPDPPGLSTAETVWQPHTPTPDRSPVDSSGRLSVDTHRSVDSSQSAPSRRRLPSRRTSTAAGRPTPPDTTPPQSVNQLSAVDRSQTPTTRRVSWPRSTDSLATQPDSTHRSRAPSRHRLAAVDPLDGTTPPSGSGAMFSVPSARRPKPRSERVGVTVAGETTDVEPKEATPTATAGRGHYDRPFTTAQQSGRRPSSGRLIQSPGQQRQSQRQPSTADISILRPFIHSGSSVASTPSTLQRSQFDRPPSGSGLSSDAVESNARVFRTLPSARSAVSGPERRLQPTQSATQASHQARSQPPSTVTGGPTTSRSPTRQHTSRHKPRQRLSARAATSNDQTAVRELFSTSRRRSVVGHRRLQSQSPMPVQSGNRSRGMAGARNTQSTGSAGRGTLTEQHSRQDHRRSTSETALARTQVSGAAPGTSMAVTVDRGATPRNDRRLAPTNGGQSASHPVSRRQSRTGQTRTPTLLPEATGRRPAVDSVGGWASLTQPRQTAVSRLSTASVAGRTVDRHTSALSHRSSVSTPDRNLPNAADARQQPETVGLAIATTDRSQSASDGRRSFISGSTGFSSGSLESSPSAHAAPQTAYATITPPTNTTPRAIRSTAVGTYRSIETSLGSADDASRGQSHPALATVFPSRTVSNGPRLRDTTDHATQRRPRQSSTELKRVRSRSVGSGSPESASKDREPHHRLTPLQSTPVVVESAMAPVRTGSIATPSEYWPSKADTSKAHSEQSERFRPSDRTPRRIGAASPAITRADSSQGAAATRQSTEPRPLPQLSLPAGLASRSAEGVVSWDRLADTGRLRGQHPPSTLSTAPRSDAVSLDRHQQSTPNAATGPAAVETHRGEAQPESTVGLRHHRQSTAGAMSGGDTAGSIHERSVDRTRMSTSYDATVLSVAAMDSHPRVADQDDDRRHRAGGTTATVSGGVDWTAHSGRNSQHSQQSTAATATRPGETESETAIDSMAPKMVPARSGTATRGAKSNTTDGRPQMTFKQSSRQTAHDGDADAGDSAKRRVDSPRQRPERSSAGGGVAGRADPQPASTRRDETMAESEPFNSVDRPDHQPKSKTDQTPNRRHHHRQDTDRQSDRSGLDGSLGAESLAYDADVDRVVETLYRRLERKLRIERERTGF</sequence>
<feature type="region of interest" description="Disordered" evidence="1">
    <location>
        <begin position="1089"/>
        <end position="1141"/>
    </location>
</feature>
<feature type="compositionally biased region" description="Low complexity" evidence="1">
    <location>
        <begin position="488"/>
        <end position="501"/>
    </location>
</feature>
<dbReference type="EMBL" id="FNYR01000016">
    <property type="protein sequence ID" value="SEJ01396.1"/>
    <property type="molecule type" value="Genomic_DNA"/>
</dbReference>
<feature type="compositionally biased region" description="Basic and acidic residues" evidence="1">
    <location>
        <begin position="1189"/>
        <end position="1201"/>
    </location>
</feature>
<feature type="compositionally biased region" description="Polar residues" evidence="1">
    <location>
        <begin position="252"/>
        <end position="270"/>
    </location>
</feature>
<name>A0A1H6VC40_9EURY</name>
<proteinExistence type="predicted"/>
<feature type="compositionally biased region" description="Polar residues" evidence="1">
    <location>
        <begin position="1221"/>
        <end position="1235"/>
    </location>
</feature>
<dbReference type="STRING" id="1073996.SAMN05444271_11634"/>
<feature type="compositionally biased region" description="Low complexity" evidence="1">
    <location>
        <begin position="583"/>
        <end position="601"/>
    </location>
</feature>
<feature type="region of interest" description="Disordered" evidence="1">
    <location>
        <begin position="100"/>
        <end position="886"/>
    </location>
</feature>
<feature type="compositionally biased region" description="Polar residues" evidence="1">
    <location>
        <begin position="692"/>
        <end position="702"/>
    </location>
</feature>
<feature type="compositionally biased region" description="Basic residues" evidence="1">
    <location>
        <begin position="603"/>
        <end position="613"/>
    </location>
</feature>
<feature type="compositionally biased region" description="Basic and acidic residues" evidence="1">
    <location>
        <begin position="932"/>
        <end position="941"/>
    </location>
</feature>
<dbReference type="Proteomes" id="UP000198888">
    <property type="component" value="Unassembled WGS sequence"/>
</dbReference>
<feature type="compositionally biased region" description="Polar residues" evidence="1">
    <location>
        <begin position="773"/>
        <end position="789"/>
    </location>
</feature>
<feature type="compositionally biased region" description="Polar residues" evidence="1">
    <location>
        <begin position="358"/>
        <end position="393"/>
    </location>
</feature>
<feature type="compositionally biased region" description="Basic and acidic residues" evidence="1">
    <location>
        <begin position="681"/>
        <end position="691"/>
    </location>
</feature>
<evidence type="ECO:0000313" key="3">
    <source>
        <dbReference type="Proteomes" id="UP000198888"/>
    </source>
</evidence>
<feature type="compositionally biased region" description="Polar residues" evidence="1">
    <location>
        <begin position="645"/>
        <end position="657"/>
    </location>
</feature>